<dbReference type="EMBL" id="JAVYII010000001">
    <property type="protein sequence ID" value="MDT9591533.1"/>
    <property type="molecule type" value="Genomic_DNA"/>
</dbReference>
<dbReference type="Pfam" id="PF01638">
    <property type="entry name" value="HxlR"/>
    <property type="match status" value="1"/>
</dbReference>
<organism evidence="5 6">
    <name type="scientific">Nocardioides imazamoxiresistens</name>
    <dbReference type="NCBI Taxonomy" id="3231893"/>
    <lineage>
        <taxon>Bacteria</taxon>
        <taxon>Bacillati</taxon>
        <taxon>Actinomycetota</taxon>
        <taxon>Actinomycetes</taxon>
        <taxon>Propionibacteriales</taxon>
        <taxon>Nocardioidaceae</taxon>
        <taxon>Nocardioides</taxon>
    </lineage>
</organism>
<dbReference type="RefSeq" id="WP_315730497.1">
    <property type="nucleotide sequence ID" value="NZ_JAVYII010000001.1"/>
</dbReference>
<dbReference type="InterPro" id="IPR036390">
    <property type="entry name" value="WH_DNA-bd_sf"/>
</dbReference>
<evidence type="ECO:0000256" key="1">
    <source>
        <dbReference type="ARBA" id="ARBA00023015"/>
    </source>
</evidence>
<dbReference type="Gene3D" id="1.10.10.10">
    <property type="entry name" value="Winged helix-like DNA-binding domain superfamily/Winged helix DNA-binding domain"/>
    <property type="match status" value="1"/>
</dbReference>
<evidence type="ECO:0000259" key="4">
    <source>
        <dbReference type="PROSITE" id="PS51118"/>
    </source>
</evidence>
<keyword evidence="6" id="KW-1185">Reference proteome</keyword>
<evidence type="ECO:0000256" key="2">
    <source>
        <dbReference type="ARBA" id="ARBA00023125"/>
    </source>
</evidence>
<sequence length="158" mass="17801">MSAFRPIEVSTENCSLMRTLDVVGDRWTIVVLREVFVGIRRFEDIRRHTGVPRQVLTNRLGRLVDEGLLVREPYREPGARERHEYRLTPKGLDLQPAMIALTRWGDRHLADAAGPPVEFRHRECGEEVRTATVCAAGHVLDDARETRVVAGPGARPSA</sequence>
<evidence type="ECO:0000256" key="3">
    <source>
        <dbReference type="ARBA" id="ARBA00023163"/>
    </source>
</evidence>
<accession>A0ABU3PQN0</accession>
<gene>
    <name evidence="5" type="ORF">RDV89_00540</name>
</gene>
<keyword evidence="1" id="KW-0805">Transcription regulation</keyword>
<comment type="caution">
    <text evidence="5">The sequence shown here is derived from an EMBL/GenBank/DDBJ whole genome shotgun (WGS) entry which is preliminary data.</text>
</comment>
<dbReference type="PROSITE" id="PS51118">
    <property type="entry name" value="HTH_HXLR"/>
    <property type="match status" value="1"/>
</dbReference>
<dbReference type="PANTHER" id="PTHR33204">
    <property type="entry name" value="TRANSCRIPTIONAL REGULATOR, MARR FAMILY"/>
    <property type="match status" value="1"/>
</dbReference>
<dbReference type="InterPro" id="IPR036388">
    <property type="entry name" value="WH-like_DNA-bd_sf"/>
</dbReference>
<keyword evidence="3" id="KW-0804">Transcription</keyword>
<name>A0ABU3PQN0_9ACTN</name>
<evidence type="ECO:0000313" key="6">
    <source>
        <dbReference type="Proteomes" id="UP001268542"/>
    </source>
</evidence>
<proteinExistence type="predicted"/>
<dbReference type="SUPFAM" id="SSF46785">
    <property type="entry name" value="Winged helix' DNA-binding domain"/>
    <property type="match status" value="1"/>
</dbReference>
<dbReference type="Proteomes" id="UP001268542">
    <property type="component" value="Unassembled WGS sequence"/>
</dbReference>
<reference evidence="5 6" key="1">
    <citation type="submission" date="2023-08" db="EMBL/GenBank/DDBJ databases">
        <title>Nocardioides seae sp. nov., a bacterium isolated from a soil.</title>
        <authorList>
            <person name="Wang X."/>
        </authorList>
    </citation>
    <scope>NUCLEOTIDE SEQUENCE [LARGE SCALE GENOMIC DNA]</scope>
    <source>
        <strain evidence="5 6">YZH12</strain>
    </source>
</reference>
<protein>
    <submittedName>
        <fullName evidence="5">Helix-turn-helix domain-containing protein</fullName>
    </submittedName>
</protein>
<evidence type="ECO:0000313" key="5">
    <source>
        <dbReference type="EMBL" id="MDT9591533.1"/>
    </source>
</evidence>
<dbReference type="InterPro" id="IPR002577">
    <property type="entry name" value="HTH_HxlR"/>
</dbReference>
<feature type="domain" description="HTH hxlR-type" evidence="4">
    <location>
        <begin position="14"/>
        <end position="113"/>
    </location>
</feature>
<dbReference type="PANTHER" id="PTHR33204:SF36">
    <property type="entry name" value="TRANSCRIPTIONAL REGULATORY PROTEIN"/>
    <property type="match status" value="1"/>
</dbReference>
<keyword evidence="2" id="KW-0238">DNA-binding</keyword>